<reference evidence="1 2" key="1">
    <citation type="journal article" date="2010" name="Stand. Genomic Sci.">
        <title>Complete genome sequence of Segniliparus rotundus type strain (CDC 1076).</title>
        <authorList>
            <person name="Sikorski J."/>
            <person name="Lapidus A."/>
            <person name="Copeland A."/>
            <person name="Misra M."/>
            <person name="Glavina Del Rio T."/>
            <person name="Nolan M."/>
            <person name="Lucas S."/>
            <person name="Chen F."/>
            <person name="Tice H."/>
            <person name="Cheng J.F."/>
            <person name="Jando M."/>
            <person name="Schneider S."/>
            <person name="Bruce D."/>
            <person name="Goodwin L."/>
            <person name="Pitluck S."/>
            <person name="Liolios K."/>
            <person name="Mikhailova N."/>
            <person name="Pati A."/>
            <person name="Ivanova N."/>
            <person name="Mavromatis K."/>
            <person name="Chen A."/>
            <person name="Palaniappan K."/>
            <person name="Chertkov O."/>
            <person name="Land M."/>
            <person name="Hauser L."/>
            <person name="Chang Y.J."/>
            <person name="Jeffries C.D."/>
            <person name="Brettin T."/>
            <person name="Detter J.C."/>
            <person name="Han C."/>
            <person name="Rohde M."/>
            <person name="Goker M."/>
            <person name="Bristow J."/>
            <person name="Eisen J.A."/>
            <person name="Markowitz V."/>
            <person name="Hugenholtz P."/>
            <person name="Kyrpides N.C."/>
            <person name="Klenk H.P."/>
        </authorList>
    </citation>
    <scope>NUCLEOTIDE SEQUENCE [LARGE SCALE GENOMIC DNA]</scope>
    <source>
        <strain evidence="2">ATCC BAA-972 / CDC 1076 / CIP 108378 / DSM 44985 / JCM 13578</strain>
    </source>
</reference>
<dbReference type="HOGENOM" id="CLU_480507_0_0_11"/>
<keyword evidence="2" id="KW-1185">Reference proteome</keyword>
<dbReference type="RefSeq" id="WP_013138817.1">
    <property type="nucleotide sequence ID" value="NC_014168.1"/>
</dbReference>
<dbReference type="EMBL" id="CP001958">
    <property type="protein sequence ID" value="ADG98364.1"/>
    <property type="molecule type" value="Genomic_DNA"/>
</dbReference>
<proteinExistence type="predicted"/>
<name>D6Z8T4_SEGRD</name>
<dbReference type="Proteomes" id="UP000002247">
    <property type="component" value="Chromosome"/>
</dbReference>
<evidence type="ECO:0000313" key="1">
    <source>
        <dbReference type="EMBL" id="ADG98364.1"/>
    </source>
</evidence>
<accession>D6Z8T4</accession>
<organism evidence="1 2">
    <name type="scientific">Segniliparus rotundus (strain ATCC BAA-972 / CDC 1076 / CIP 108378 / DSM 44985 / JCM 13578)</name>
    <dbReference type="NCBI Taxonomy" id="640132"/>
    <lineage>
        <taxon>Bacteria</taxon>
        <taxon>Bacillati</taxon>
        <taxon>Actinomycetota</taxon>
        <taxon>Actinomycetes</taxon>
        <taxon>Mycobacteriales</taxon>
        <taxon>Segniliparaceae</taxon>
        <taxon>Segniliparus</taxon>
    </lineage>
</organism>
<sequence>MSTVWSAFGLDDPKQTCDRVLRSNPATLQDRIVLYKGASQTLAAVADGIQEAIGKLDGWAGGGADAARNYLHRELEQRKEQSQQCQTASDSYRRVLSAFLEAQKKLHEIKQKAEQIDGIFDSVCNALEPFVDGAGRIIHGVEEKAHGFLGFVEHIPVVGSVVKGIEHIVERVNEAVVSAVKKIPGSTQVSSFVNSLEHSQNKLQTLMDFIEPLRPDAVGLNMAANDVLEEYEQVLRAESGVLTGLHGVVDKQAGPADRPGDAEMRRGALFYSVYGHEPQTPEELLMASALDPNGSDKNDSDPESHIVVMRIKPVPGAGVVYGDAFIPQPQVLNPGSFHGTAPGELPGVPHNYGDNRKFNKNAAPDESRMSWYIDYEHGIVVARQNVTHAKDGEAASGNPHVGVEQSADGRVRLRVEGTDALANPAGEAVHGSVKADLIVDPHGGQGLASVGGRVSQYPSFEMYQMQNGGPPATLLQQKADTQPLGTPESWGMGPFIGLSMYGNVNANDPNVLQQWYDHYHPAQAQPNPNGGIILAPDLQFQQHPLPDTPYPTFEDGHLNIPEATQVR</sequence>
<evidence type="ECO:0000313" key="2">
    <source>
        <dbReference type="Proteomes" id="UP000002247"/>
    </source>
</evidence>
<dbReference type="STRING" id="640132.Srot_1905"/>
<dbReference type="KEGG" id="srt:Srot_1905"/>
<gene>
    <name evidence="1" type="ordered locus">Srot_1905</name>
</gene>
<protein>
    <submittedName>
        <fullName evidence="1">Uncharacterized protein</fullName>
    </submittedName>
</protein>
<dbReference type="OrthoDB" id="4509678at2"/>
<dbReference type="AlphaFoldDB" id="D6Z8T4"/>